<dbReference type="Pfam" id="PF01936">
    <property type="entry name" value="NYN"/>
    <property type="match status" value="1"/>
</dbReference>
<reference evidence="3" key="2">
    <citation type="journal article" date="2014" name="ISME J.">
        <title>Microbial stratification in low pH oxic and suboxic macroscopic growths along an acid mine drainage.</title>
        <authorList>
            <person name="Mendez-Garcia C."/>
            <person name="Mesa V."/>
            <person name="Sprenger R.R."/>
            <person name="Richter M."/>
            <person name="Diez M.S."/>
            <person name="Solano J."/>
            <person name="Bargiela R."/>
            <person name="Golyshina O.V."/>
            <person name="Manteca A."/>
            <person name="Ramos J.L."/>
            <person name="Gallego J.R."/>
            <person name="Llorente I."/>
            <person name="Martins Dos Santos V.A."/>
            <person name="Jensen O.N."/>
            <person name="Pelaez A.I."/>
            <person name="Sanchez J."/>
            <person name="Ferrer M."/>
        </authorList>
    </citation>
    <scope>NUCLEOTIDE SEQUENCE</scope>
</reference>
<comment type="caution">
    <text evidence="3">The sequence shown here is derived from an EMBL/GenBank/DDBJ whole genome shotgun (WGS) entry which is preliminary data.</text>
</comment>
<organism evidence="3">
    <name type="scientific">mine drainage metagenome</name>
    <dbReference type="NCBI Taxonomy" id="410659"/>
    <lineage>
        <taxon>unclassified sequences</taxon>
        <taxon>metagenomes</taxon>
        <taxon>ecological metagenomes</taxon>
    </lineage>
</organism>
<dbReference type="Pfam" id="PF12872">
    <property type="entry name" value="OST-HTH"/>
    <property type="match status" value="1"/>
</dbReference>
<name>T0ZFY1_9ZZZZ</name>
<dbReference type="PANTHER" id="PTHR35811">
    <property type="entry name" value="SLR1870 PROTEIN"/>
    <property type="match status" value="1"/>
</dbReference>
<dbReference type="InterPro" id="IPR021139">
    <property type="entry name" value="NYN"/>
</dbReference>
<protein>
    <submittedName>
        <fullName evidence="3">Protein containing DUF88</fullName>
    </submittedName>
</protein>
<evidence type="ECO:0000313" key="3">
    <source>
        <dbReference type="EMBL" id="EQD27794.1"/>
    </source>
</evidence>
<sequence>SSFQDPKRDLQKLGIRIVDVMSTEFKNSADIELSLSVQETIITREDISTAIIFSGDRDYMPIANRARERGKNLHFVGFEKSLSGDLKYLVGDKSYSYARPEDLQNYVKSVKLTDKGKVNGAYISVNQLTPDQARVAIAAIDSYDKYREKYGNVKVSIFLVEGLAQTLPDLDHMERKNLFRSLEETGIIEVEKRKLEYPDPFGNMIFFTVFMINENSTIVKEFRKNRNNSSTEGEDLLRKAALSAADENGNVLGAKLGMKLRELDPGFVPAKYGFVDLTEFVDHFPKILVYEGMKSGEDRKYRLMNFEEFD</sequence>
<gene>
    <name evidence="3" type="ORF">B1A_21546</name>
</gene>
<accession>T0ZFY1</accession>
<dbReference type="EMBL" id="AUZX01015921">
    <property type="protein sequence ID" value="EQD27794.1"/>
    <property type="molecule type" value="Genomic_DNA"/>
</dbReference>
<feature type="domain" description="HTH OST-type" evidence="2">
    <location>
        <begin position="235"/>
        <end position="297"/>
    </location>
</feature>
<dbReference type="InterPro" id="IPR041966">
    <property type="entry name" value="LOTUS-like"/>
</dbReference>
<reference evidence="3" key="1">
    <citation type="submission" date="2013-08" db="EMBL/GenBank/DDBJ databases">
        <authorList>
            <person name="Mendez C."/>
            <person name="Richter M."/>
            <person name="Ferrer M."/>
            <person name="Sanchez J."/>
        </authorList>
    </citation>
    <scope>NUCLEOTIDE SEQUENCE</scope>
</reference>
<evidence type="ECO:0000259" key="2">
    <source>
        <dbReference type="Pfam" id="PF12872"/>
    </source>
</evidence>
<dbReference type="Gene3D" id="3.30.420.610">
    <property type="entry name" value="LOTUS domain-like"/>
    <property type="match status" value="1"/>
</dbReference>
<dbReference type="AlphaFoldDB" id="T0ZFY1"/>
<dbReference type="Gene3D" id="3.40.50.1010">
    <property type="entry name" value="5'-nuclease"/>
    <property type="match status" value="1"/>
</dbReference>
<dbReference type="PANTHER" id="PTHR35811:SF1">
    <property type="entry name" value="HTH OST-TYPE DOMAIN-CONTAINING PROTEIN"/>
    <property type="match status" value="1"/>
</dbReference>
<evidence type="ECO:0000259" key="1">
    <source>
        <dbReference type="Pfam" id="PF01936"/>
    </source>
</evidence>
<proteinExistence type="predicted"/>
<feature type="non-terminal residue" evidence="3">
    <location>
        <position position="1"/>
    </location>
</feature>
<dbReference type="GO" id="GO:0004540">
    <property type="term" value="F:RNA nuclease activity"/>
    <property type="evidence" value="ECO:0007669"/>
    <property type="project" value="InterPro"/>
</dbReference>
<feature type="domain" description="NYN" evidence="1">
    <location>
        <begin position="7"/>
        <end position="86"/>
    </location>
</feature>
<dbReference type="InterPro" id="IPR025605">
    <property type="entry name" value="OST-HTH/LOTUS_dom"/>
</dbReference>